<feature type="transmembrane region" description="Helical" evidence="9">
    <location>
        <begin position="203"/>
        <end position="222"/>
    </location>
</feature>
<evidence type="ECO:0000256" key="8">
    <source>
        <dbReference type="ARBA" id="ARBA00038435"/>
    </source>
</evidence>
<comment type="subcellular location">
    <subcellularLocation>
        <location evidence="1">Cell membrane</location>
        <topology evidence="1">Multi-pass membrane protein</topology>
    </subcellularLocation>
</comment>
<keyword evidence="3" id="KW-0050">Antiport</keyword>
<evidence type="ECO:0000256" key="3">
    <source>
        <dbReference type="ARBA" id="ARBA00022449"/>
    </source>
</evidence>
<keyword evidence="2" id="KW-0813">Transport</keyword>
<dbReference type="Pfam" id="PF03553">
    <property type="entry name" value="Na_H_antiporter"/>
    <property type="match status" value="2"/>
</dbReference>
<dbReference type="PANTHER" id="PTHR33451">
    <property type="entry name" value="MALATE-2H(+)/NA(+)-LACTATE ANTIPORTER"/>
    <property type="match status" value="1"/>
</dbReference>
<evidence type="ECO:0000256" key="4">
    <source>
        <dbReference type="ARBA" id="ARBA00022475"/>
    </source>
</evidence>
<organism evidence="11 12">
    <name type="scientific">Latilactobacillus fuchuensis</name>
    <dbReference type="NCBI Taxonomy" id="164393"/>
    <lineage>
        <taxon>Bacteria</taxon>
        <taxon>Bacillati</taxon>
        <taxon>Bacillota</taxon>
        <taxon>Bacilli</taxon>
        <taxon>Lactobacillales</taxon>
        <taxon>Lactobacillaceae</taxon>
        <taxon>Latilactobacillus</taxon>
    </lineage>
</organism>
<keyword evidence="5 9" id="KW-0812">Transmembrane</keyword>
<feature type="transmembrane region" description="Helical" evidence="9">
    <location>
        <begin position="242"/>
        <end position="273"/>
    </location>
</feature>
<evidence type="ECO:0000259" key="10">
    <source>
        <dbReference type="Pfam" id="PF03553"/>
    </source>
</evidence>
<evidence type="ECO:0000256" key="7">
    <source>
        <dbReference type="ARBA" id="ARBA00023136"/>
    </source>
</evidence>
<keyword evidence="6 9" id="KW-1133">Transmembrane helix</keyword>
<comment type="caution">
    <text evidence="11">The sequence shown here is derived from an EMBL/GenBank/DDBJ whole genome shotgun (WGS) entry which is preliminary data.</text>
</comment>
<dbReference type="GO" id="GO:0015297">
    <property type="term" value="F:antiporter activity"/>
    <property type="evidence" value="ECO:0007669"/>
    <property type="project" value="UniProtKB-KW"/>
</dbReference>
<dbReference type="PANTHER" id="PTHR33451:SF5">
    <property type="entry name" value="NA+_H+ ANTIPORTER"/>
    <property type="match status" value="1"/>
</dbReference>
<feature type="transmembrane region" description="Helical" evidence="9">
    <location>
        <begin position="338"/>
        <end position="362"/>
    </location>
</feature>
<sequence length="455" mass="48417">MSTKENEVKGSFAGLLPLIGFLMLYIMAGLVSGKFDSMPLLVGMTIAGIISFALPPAKGEKKLSFQQKVMKFCKGGGEPNLMMMVVIFIMAGAFQGVASKMNAVSSVTNLGLSILPQSMVLPGIFIVGCILSFAMGTSMGTIAALMPVAVDVAAKTGVNPALMAGIVVGGAMFGDNMSFISASAIAAVQSQAVTMRSKFKLNILCYLPALVINIVMLALYPIKEVSLGANYTFNLVNIIPYALVIVLSLIGISVMPVMIIGVLSGIVIGVMHGDFGWISSMTYVNKGMAGMEEMAMIAIFVGGVVEMMKYLGGIQWLIDKLSKNTKTKHGAELSIGLLIILLCVATTNNTIAIVAVGPMAVTIGKKFKLARSRVSTILSMFSTHVQGIIPYAGQLLVAGAMAKVSPVSIMPWVWYCYLTLIMSLLFIFINFPKIKGEDEGYENFEQLKEESGLES</sequence>
<feature type="transmembrane region" description="Helical" evidence="9">
    <location>
        <begin position="118"/>
        <end position="136"/>
    </location>
</feature>
<accession>A0A2N9DWT1</accession>
<evidence type="ECO:0000256" key="2">
    <source>
        <dbReference type="ARBA" id="ARBA00022448"/>
    </source>
</evidence>
<feature type="transmembrane region" description="Helical" evidence="9">
    <location>
        <begin position="38"/>
        <end position="57"/>
    </location>
</feature>
<dbReference type="AlphaFoldDB" id="A0A2N9DWT1"/>
<feature type="transmembrane region" description="Helical" evidence="9">
    <location>
        <begin position="294"/>
        <end position="318"/>
    </location>
</feature>
<feature type="domain" description="Na+/H+ antiporter NhaC-like C-terminal" evidence="10">
    <location>
        <begin position="233"/>
        <end position="430"/>
    </location>
</feature>
<name>A0A2N9DWT1_9LACO</name>
<evidence type="ECO:0000313" key="11">
    <source>
        <dbReference type="EMBL" id="SPC39126.1"/>
    </source>
</evidence>
<dbReference type="Proteomes" id="UP000238739">
    <property type="component" value="Unassembled WGS sequence"/>
</dbReference>
<feature type="transmembrane region" description="Helical" evidence="9">
    <location>
        <begin position="12"/>
        <end position="32"/>
    </location>
</feature>
<evidence type="ECO:0000313" key="12">
    <source>
        <dbReference type="Proteomes" id="UP000238739"/>
    </source>
</evidence>
<evidence type="ECO:0000256" key="1">
    <source>
        <dbReference type="ARBA" id="ARBA00004651"/>
    </source>
</evidence>
<dbReference type="RefSeq" id="WP_106483378.1">
    <property type="nucleotide sequence ID" value="NZ_LT984417.1"/>
</dbReference>
<evidence type="ECO:0000256" key="5">
    <source>
        <dbReference type="ARBA" id="ARBA00022692"/>
    </source>
</evidence>
<keyword evidence="4" id="KW-1003">Cell membrane</keyword>
<comment type="similarity">
    <text evidence="8">Belongs to the NhaC Na(+)/H(+) (TC 2.A.35) antiporter family.</text>
</comment>
<evidence type="ECO:0000256" key="6">
    <source>
        <dbReference type="ARBA" id="ARBA00022989"/>
    </source>
</evidence>
<dbReference type="InterPro" id="IPR052180">
    <property type="entry name" value="NhaC_Na-H+_Antiporter"/>
</dbReference>
<gene>
    <name evidence="11" type="ORF">LFUMFP_310163</name>
</gene>
<feature type="domain" description="Na+/H+ antiporter NhaC-like C-terminal" evidence="10">
    <location>
        <begin position="44"/>
        <end position="186"/>
    </location>
</feature>
<keyword evidence="7 9" id="KW-0472">Membrane</keyword>
<dbReference type="EMBL" id="OGVC01000025">
    <property type="protein sequence ID" value="SPC39126.1"/>
    <property type="molecule type" value="Genomic_DNA"/>
</dbReference>
<reference evidence="11" key="1">
    <citation type="submission" date="2018-01" db="EMBL/GenBank/DDBJ databases">
        <authorList>
            <person name="Chaillou S."/>
        </authorList>
    </citation>
    <scope>NUCLEOTIDE SEQUENCE [LARGE SCALE GENOMIC DNA]</scope>
    <source>
        <strain evidence="11">MFPC41A2801</strain>
    </source>
</reference>
<dbReference type="GO" id="GO:0005886">
    <property type="term" value="C:plasma membrane"/>
    <property type="evidence" value="ECO:0007669"/>
    <property type="project" value="UniProtKB-SubCell"/>
</dbReference>
<keyword evidence="12" id="KW-1185">Reference proteome</keyword>
<feature type="transmembrane region" description="Helical" evidence="9">
    <location>
        <begin position="78"/>
        <end position="98"/>
    </location>
</feature>
<dbReference type="InterPro" id="IPR018461">
    <property type="entry name" value="Na/H_Antiport_NhaC-like_C"/>
</dbReference>
<evidence type="ECO:0000256" key="9">
    <source>
        <dbReference type="SAM" id="Phobius"/>
    </source>
</evidence>
<feature type="transmembrane region" description="Helical" evidence="9">
    <location>
        <begin position="412"/>
        <end position="431"/>
    </location>
</feature>
<protein>
    <submittedName>
        <fullName evidence="11">Na+/H+ antiporter NhaC-like protein</fullName>
    </submittedName>
</protein>
<proteinExistence type="inferred from homology"/>